<dbReference type="EC" id="3.1.1.97" evidence="6"/>
<keyword evidence="2 8" id="KW-0853">WD repeat</keyword>
<accession>A0A9W8CP15</accession>
<evidence type="ECO:0000256" key="1">
    <source>
        <dbReference type="ARBA" id="ARBA00005156"/>
    </source>
</evidence>
<evidence type="ECO:0000256" key="3">
    <source>
        <dbReference type="ARBA" id="ARBA00022737"/>
    </source>
</evidence>
<dbReference type="SMART" id="SM00320">
    <property type="entry name" value="WD40"/>
    <property type="match status" value="4"/>
</dbReference>
<dbReference type="SMART" id="SM00443">
    <property type="entry name" value="G_patch"/>
    <property type="match status" value="1"/>
</dbReference>
<evidence type="ECO:0000256" key="9">
    <source>
        <dbReference type="SAM" id="MobiDB-lite"/>
    </source>
</evidence>
<dbReference type="OrthoDB" id="1930760at2759"/>
<evidence type="ECO:0000256" key="7">
    <source>
        <dbReference type="ARBA" id="ARBA00047551"/>
    </source>
</evidence>
<dbReference type="GO" id="GO:0017183">
    <property type="term" value="P:protein histidyl modification to diphthamide"/>
    <property type="evidence" value="ECO:0007669"/>
    <property type="project" value="TreeGrafter"/>
</dbReference>
<evidence type="ECO:0000313" key="11">
    <source>
        <dbReference type="EMBL" id="KAJ1720835.1"/>
    </source>
</evidence>
<dbReference type="InterPro" id="IPR036322">
    <property type="entry name" value="WD40_repeat_dom_sf"/>
</dbReference>
<comment type="similarity">
    <text evidence="5">Belongs to the DPH7 family.</text>
</comment>
<feature type="domain" description="G-patch" evidence="10">
    <location>
        <begin position="1"/>
        <end position="47"/>
    </location>
</feature>
<dbReference type="PANTHER" id="PTHR46042">
    <property type="entry name" value="DIPHTHINE METHYLTRANSFERASE"/>
    <property type="match status" value="1"/>
</dbReference>
<dbReference type="InterPro" id="IPR019775">
    <property type="entry name" value="WD40_repeat_CS"/>
</dbReference>
<feature type="compositionally biased region" description="Basic and acidic residues" evidence="9">
    <location>
        <begin position="216"/>
        <end position="237"/>
    </location>
</feature>
<feature type="region of interest" description="Disordered" evidence="9">
    <location>
        <begin position="160"/>
        <end position="180"/>
    </location>
</feature>
<dbReference type="Gene3D" id="2.130.10.10">
    <property type="entry name" value="YVTN repeat-like/Quinoprotein amine dehydrogenase"/>
    <property type="match status" value="1"/>
</dbReference>
<dbReference type="InterPro" id="IPR052415">
    <property type="entry name" value="Diphthine_MTase"/>
</dbReference>
<feature type="region of interest" description="Disordered" evidence="9">
    <location>
        <begin position="113"/>
        <end position="133"/>
    </location>
</feature>
<dbReference type="InterPro" id="IPR001680">
    <property type="entry name" value="WD40_rpt"/>
</dbReference>
<evidence type="ECO:0000256" key="6">
    <source>
        <dbReference type="ARBA" id="ARBA00039131"/>
    </source>
</evidence>
<sequence length="645" mass="71722">MPSFAEQQLAKYGWKHGEGLGKDRSGITRAITVSKRTDNRGIGSDSNQWNSNWWDNIYNKAASVKPENAAAAEPNKEEVDFQKKLDQAASERDTISDYRGMFVKSAASSMVATPTANQSGTSTPTSGPVDRTKLVRDGNVHLGLTISDAELFAACEGRMARKGARAEQSGKLARVNGDGMPRPEVAARIEAALNGTLTEQIDMRQKDKQKRKKDKKDKDKDKDKKDKKNKDKKDKKNKDKKRSRLHSSDTSDTSSEPKTKKRKSKEMDAPQSLAYFDPVLCSDSLEFYPFGEPQPHLQQRFLIGTYELLKTEDGKKSADGDTRIGRIYVCDAVDQDDSDSMQIVERQRIETSAVFDIKWSYNRVDGKELVGVACADGELSVYQANSNSESSEFLTPVYSTSGPTSEGSMCCSLDWSNRLSAYNDVQIAASQSDGTVRLLRPTQTQLDTVSQWQAHDAEAWITSFDYWNTSVVFSGGDDSRFKGWDTRMNPEESAPLFNLRKHQAGVCSIHSNFHRQYMVATGGYDDTVMVWDTRSMRRPLAESNIGGGIWRLKWHPLEPTQLLVGAMYNGFHILDVSVDGLEPASASPLPEGGASVTIDAQTSFMEHKSIAYGADWCQTRAGASKGWLVGTCSFYDHAVHLWRRP</sequence>
<dbReference type="InterPro" id="IPR000467">
    <property type="entry name" value="G_patch_dom"/>
</dbReference>
<dbReference type="GO" id="GO:0061685">
    <property type="term" value="F:diphthine methylesterase activity"/>
    <property type="evidence" value="ECO:0007669"/>
    <property type="project" value="UniProtKB-EC"/>
</dbReference>
<dbReference type="PROSITE" id="PS00678">
    <property type="entry name" value="WD_REPEATS_1"/>
    <property type="match status" value="1"/>
</dbReference>
<dbReference type="SUPFAM" id="SSF50978">
    <property type="entry name" value="WD40 repeat-like"/>
    <property type="match status" value="1"/>
</dbReference>
<dbReference type="PROSITE" id="PS50174">
    <property type="entry name" value="G_PATCH"/>
    <property type="match status" value="1"/>
</dbReference>
<name>A0A9W8CP15_9FUNG</name>
<comment type="catalytic activity">
    <reaction evidence="7">
        <text>diphthine methyl ester-[translation elongation factor 2] + H2O = diphthine-[translation elongation factor 2] + methanol + H(+)</text>
        <dbReference type="Rhea" id="RHEA:42656"/>
        <dbReference type="Rhea" id="RHEA-COMP:10172"/>
        <dbReference type="Rhea" id="RHEA-COMP:10173"/>
        <dbReference type="ChEBI" id="CHEBI:15377"/>
        <dbReference type="ChEBI" id="CHEBI:15378"/>
        <dbReference type="ChEBI" id="CHEBI:17790"/>
        <dbReference type="ChEBI" id="CHEBI:79005"/>
        <dbReference type="ChEBI" id="CHEBI:82696"/>
        <dbReference type="EC" id="3.1.1.97"/>
    </reaction>
</comment>
<comment type="caution">
    <text evidence="11">The sequence shown here is derived from an EMBL/GenBank/DDBJ whole genome shotgun (WGS) entry which is preliminary data.</text>
</comment>
<dbReference type="PROSITE" id="PS50082">
    <property type="entry name" value="WD_REPEATS_2"/>
    <property type="match status" value="1"/>
</dbReference>
<dbReference type="Proteomes" id="UP001149813">
    <property type="component" value="Unassembled WGS sequence"/>
</dbReference>
<reference evidence="11" key="1">
    <citation type="submission" date="2022-07" db="EMBL/GenBank/DDBJ databases">
        <title>Phylogenomic reconstructions and comparative analyses of Kickxellomycotina fungi.</title>
        <authorList>
            <person name="Reynolds N.K."/>
            <person name="Stajich J.E."/>
            <person name="Barry K."/>
            <person name="Grigoriev I.V."/>
            <person name="Crous P."/>
            <person name="Smith M.E."/>
        </authorList>
    </citation>
    <scope>NUCLEOTIDE SEQUENCE</scope>
    <source>
        <strain evidence="11">NBRC 32514</strain>
    </source>
</reference>
<feature type="compositionally biased region" description="Basic and acidic residues" evidence="9">
    <location>
        <begin position="74"/>
        <end position="92"/>
    </location>
</feature>
<organism evidence="11 12">
    <name type="scientific">Coemansia erecta</name>
    <dbReference type="NCBI Taxonomy" id="147472"/>
    <lineage>
        <taxon>Eukaryota</taxon>
        <taxon>Fungi</taxon>
        <taxon>Fungi incertae sedis</taxon>
        <taxon>Zoopagomycota</taxon>
        <taxon>Kickxellomycotina</taxon>
        <taxon>Kickxellomycetes</taxon>
        <taxon>Kickxellales</taxon>
        <taxon>Kickxellaceae</taxon>
        <taxon>Coemansia</taxon>
    </lineage>
</organism>
<feature type="compositionally biased region" description="Polar residues" evidence="9">
    <location>
        <begin position="113"/>
        <end position="126"/>
    </location>
</feature>
<dbReference type="PANTHER" id="PTHR46042:SF1">
    <property type="entry name" value="DIPHTHINE METHYLTRANSFERASE"/>
    <property type="match status" value="1"/>
</dbReference>
<feature type="repeat" description="WD" evidence="8">
    <location>
        <begin position="499"/>
        <end position="541"/>
    </location>
</feature>
<keyword evidence="12" id="KW-1185">Reference proteome</keyword>
<feature type="region of interest" description="Disordered" evidence="9">
    <location>
        <begin position="196"/>
        <end position="269"/>
    </location>
</feature>
<keyword evidence="3" id="KW-0677">Repeat</keyword>
<evidence type="ECO:0000313" key="12">
    <source>
        <dbReference type="Proteomes" id="UP001149813"/>
    </source>
</evidence>
<dbReference type="Pfam" id="PF01585">
    <property type="entry name" value="G-patch"/>
    <property type="match status" value="1"/>
</dbReference>
<evidence type="ECO:0000256" key="2">
    <source>
        <dbReference type="ARBA" id="ARBA00022574"/>
    </source>
</evidence>
<dbReference type="AlphaFoldDB" id="A0A9W8CP15"/>
<protein>
    <recommendedName>
        <fullName evidence="6">methylated diphthine methylhydrolase</fullName>
        <ecNumber evidence="6">3.1.1.97</ecNumber>
    </recommendedName>
</protein>
<gene>
    <name evidence="11" type="ORF">LPJ53_004579</name>
</gene>
<evidence type="ECO:0000256" key="8">
    <source>
        <dbReference type="PROSITE-ProRule" id="PRU00221"/>
    </source>
</evidence>
<dbReference type="GO" id="GO:0003676">
    <property type="term" value="F:nucleic acid binding"/>
    <property type="evidence" value="ECO:0007669"/>
    <property type="project" value="InterPro"/>
</dbReference>
<dbReference type="GO" id="GO:0005737">
    <property type="term" value="C:cytoplasm"/>
    <property type="evidence" value="ECO:0007669"/>
    <property type="project" value="TreeGrafter"/>
</dbReference>
<evidence type="ECO:0000256" key="5">
    <source>
        <dbReference type="ARBA" id="ARBA00038092"/>
    </source>
</evidence>
<comment type="pathway">
    <text evidence="1">Protein modification; peptidyl-diphthamide biosynthesis.</text>
</comment>
<proteinExistence type="inferred from homology"/>
<dbReference type="Pfam" id="PF00400">
    <property type="entry name" value="WD40"/>
    <property type="match status" value="1"/>
</dbReference>
<dbReference type="EMBL" id="JANBOJ010000221">
    <property type="protein sequence ID" value="KAJ1720835.1"/>
    <property type="molecule type" value="Genomic_DNA"/>
</dbReference>
<feature type="region of interest" description="Disordered" evidence="9">
    <location>
        <begin position="65"/>
        <end position="92"/>
    </location>
</feature>
<evidence type="ECO:0000259" key="10">
    <source>
        <dbReference type="PROSITE" id="PS50174"/>
    </source>
</evidence>
<evidence type="ECO:0000256" key="4">
    <source>
        <dbReference type="ARBA" id="ARBA00022801"/>
    </source>
</evidence>
<dbReference type="InterPro" id="IPR015943">
    <property type="entry name" value="WD40/YVTN_repeat-like_dom_sf"/>
</dbReference>
<keyword evidence="4" id="KW-0378">Hydrolase</keyword>